<keyword evidence="3" id="KW-1185">Reference proteome</keyword>
<accession>W4HPQ2</accession>
<name>W4HPQ2_9RHOB</name>
<dbReference type="EMBL" id="AQQW01000001">
    <property type="protein sequence ID" value="ETW14679.1"/>
    <property type="molecule type" value="Genomic_DNA"/>
</dbReference>
<proteinExistence type="predicted"/>
<protein>
    <submittedName>
        <fullName evidence="2">Uncharacterized protein</fullName>
    </submittedName>
</protein>
<dbReference type="AlphaFoldDB" id="W4HPQ2"/>
<gene>
    <name evidence="2" type="ORF">ATO8_02190</name>
</gene>
<feature type="region of interest" description="Disordered" evidence="1">
    <location>
        <begin position="55"/>
        <end position="83"/>
    </location>
</feature>
<evidence type="ECO:0000313" key="3">
    <source>
        <dbReference type="Proteomes" id="UP000019063"/>
    </source>
</evidence>
<organism evidence="2 3">
    <name type="scientific">Roseivivax marinus</name>
    <dbReference type="NCBI Taxonomy" id="1379903"/>
    <lineage>
        <taxon>Bacteria</taxon>
        <taxon>Pseudomonadati</taxon>
        <taxon>Pseudomonadota</taxon>
        <taxon>Alphaproteobacteria</taxon>
        <taxon>Rhodobacterales</taxon>
        <taxon>Roseobacteraceae</taxon>
        <taxon>Roseivivax</taxon>
    </lineage>
</organism>
<evidence type="ECO:0000313" key="2">
    <source>
        <dbReference type="EMBL" id="ETW14679.1"/>
    </source>
</evidence>
<dbReference type="Proteomes" id="UP000019063">
    <property type="component" value="Unassembled WGS sequence"/>
</dbReference>
<sequence length="83" mass="8456">MDGTTPIATTASLAATHRHASDHGPEAATQPGRADFARALARGSVQGLALEAPFRAPPPVSQQTLPPAGQGYAAAREAMPGER</sequence>
<reference evidence="2 3" key="1">
    <citation type="journal article" date="2014" name="Antonie Van Leeuwenhoek">
        <title>Roseivivax atlanticus sp. nov., isolated from surface seawater of the Atlantic Ocean.</title>
        <authorList>
            <person name="Li G."/>
            <person name="Lai Q."/>
            <person name="Liu X."/>
            <person name="Sun F."/>
            <person name="Shao Z."/>
        </authorList>
    </citation>
    <scope>NUCLEOTIDE SEQUENCE [LARGE SCALE GENOMIC DNA]</scope>
    <source>
        <strain evidence="2 3">22II-s10s</strain>
    </source>
</reference>
<dbReference type="RefSeq" id="WP_043841617.1">
    <property type="nucleotide sequence ID" value="NZ_AQQW01000001.1"/>
</dbReference>
<evidence type="ECO:0000256" key="1">
    <source>
        <dbReference type="SAM" id="MobiDB-lite"/>
    </source>
</evidence>
<comment type="caution">
    <text evidence="2">The sequence shown here is derived from an EMBL/GenBank/DDBJ whole genome shotgun (WGS) entry which is preliminary data.</text>
</comment>